<comment type="caution">
    <text evidence="4">The sequence shown here is derived from an EMBL/GenBank/DDBJ whole genome shotgun (WGS) entry which is preliminary data.</text>
</comment>
<reference evidence="4 5" key="1">
    <citation type="submission" date="2018-07" db="EMBL/GenBank/DDBJ databases">
        <title>Freshwater and sediment microbial communities from various areas in North America, analyzing microbe dynamics in response to fracking.</title>
        <authorList>
            <person name="Lamendella R."/>
        </authorList>
    </citation>
    <scope>NUCLEOTIDE SEQUENCE [LARGE SCALE GENOMIC DNA]</scope>
    <source>
        <strain evidence="4 5">114E</strain>
        <strain evidence="3 6">114E_o</strain>
    </source>
</reference>
<evidence type="ECO:0000259" key="2">
    <source>
        <dbReference type="Pfam" id="PF07510"/>
    </source>
</evidence>
<dbReference type="InterPro" id="IPR011089">
    <property type="entry name" value="GmrSD_C"/>
</dbReference>
<dbReference type="PANTHER" id="PTHR35149">
    <property type="entry name" value="SLL5132 PROTEIN"/>
    <property type="match status" value="1"/>
</dbReference>
<dbReference type="InterPro" id="IPR004919">
    <property type="entry name" value="GmrSD_N"/>
</dbReference>
<protein>
    <submittedName>
        <fullName evidence="4">Uncharacterized protein DUF1524</fullName>
    </submittedName>
</protein>
<organism evidence="4 5">
    <name type="scientific">Marinobacter nauticus</name>
    <name type="common">Marinobacter hydrocarbonoclasticus</name>
    <name type="synonym">Marinobacter aquaeolei</name>
    <dbReference type="NCBI Taxonomy" id="2743"/>
    <lineage>
        <taxon>Bacteria</taxon>
        <taxon>Pseudomonadati</taxon>
        <taxon>Pseudomonadota</taxon>
        <taxon>Gammaproteobacteria</taxon>
        <taxon>Pseudomonadales</taxon>
        <taxon>Marinobacteraceae</taxon>
        <taxon>Marinobacter</taxon>
    </lineage>
</organism>
<dbReference type="AlphaFoldDB" id="A0A368UMH4"/>
<dbReference type="Pfam" id="PF03235">
    <property type="entry name" value="GmrSD_N"/>
    <property type="match status" value="1"/>
</dbReference>
<dbReference type="Proteomes" id="UP000252795">
    <property type="component" value="Unassembled WGS sequence"/>
</dbReference>
<evidence type="ECO:0000313" key="5">
    <source>
        <dbReference type="Proteomes" id="UP000252795"/>
    </source>
</evidence>
<dbReference type="PANTHER" id="PTHR35149:SF2">
    <property type="entry name" value="DUF262 DOMAIN-CONTAINING PROTEIN"/>
    <property type="match status" value="1"/>
</dbReference>
<evidence type="ECO:0000313" key="4">
    <source>
        <dbReference type="EMBL" id="RCW29986.1"/>
    </source>
</evidence>
<feature type="domain" description="GmrSD restriction endonucleases N-terminal" evidence="1">
    <location>
        <begin position="8"/>
        <end position="262"/>
    </location>
</feature>
<dbReference type="RefSeq" id="WP_113880690.1">
    <property type="nucleotide sequence ID" value="NZ_QNSA01000018.1"/>
</dbReference>
<proteinExistence type="predicted"/>
<accession>A0A368UMH4</accession>
<dbReference type="Pfam" id="PF07510">
    <property type="entry name" value="GmrSD_C"/>
    <property type="match status" value="1"/>
</dbReference>
<dbReference type="EMBL" id="QNSA01000018">
    <property type="protein sequence ID" value="RBP68628.1"/>
    <property type="molecule type" value="Genomic_DNA"/>
</dbReference>
<gene>
    <name evidence="4" type="ORF">DET51_11817</name>
    <name evidence="3" type="ORF">DET64_11817</name>
</gene>
<dbReference type="EMBL" id="QPJB01000018">
    <property type="protein sequence ID" value="RCW29986.1"/>
    <property type="molecule type" value="Genomic_DNA"/>
</dbReference>
<evidence type="ECO:0000259" key="1">
    <source>
        <dbReference type="Pfam" id="PF03235"/>
    </source>
</evidence>
<evidence type="ECO:0000313" key="3">
    <source>
        <dbReference type="EMBL" id="RBP68628.1"/>
    </source>
</evidence>
<feature type="domain" description="GmrSD restriction endonucleases C-terminal" evidence="2">
    <location>
        <begin position="479"/>
        <end position="633"/>
    </location>
</feature>
<keyword evidence="6" id="KW-1185">Reference proteome</keyword>
<sequence length="641" mass="74238">MDAKARDLNQIFDGTISFQIPLFQRPYVWNKEKNWEPLWEDIQGLLDYELQYGRHRKHFLGAVVLEQLKNVAGSIETHQVIDGQQRFTTLQLIMLAARDLAKGLDNEKYFDRFNDLVTNKASKVDYEHEKYKVWPTNRDREAFKALHESGAVESEPFADLTLEMLFSDKPVEPHGNRMQEGYLYFCKQIRGWLSGEFDEADELEEEINPEERLDALWKVISGGLQVVVINLDDDDESQVIFETLNARGTQLLPADLVKNYLFRKAQADAQDIEDLYKRHWSAFDDDFWRKEVTQGRAKRPRIDLFLQHYLTLMMREEVRPAHLFESFKEYVENQQALADLPEDKQPSKPNLSVLPVTTEEQLKALSRYSLAFKTFAEPPANSRLAMFLKRLEAVDTATVYPLLLLACDQLLPAQQLEFDRFLTVLESFLVRRMVCGLTSKNYNRLFLDVIKTLDREGSLTADALKAILQSSDGDSVRFPSDEEFKASILNRPIYQALAQYKIRAVLEAIDQVQADRKSENLELPNDLTIEHVMPVKWELNWPIPAEHQADPEAKLKFTQQRDQVVHTLGNLTLITGSLNPSLSNGSWQKKRPELAKYSKLNLNRYFYPVHEGDDPLADWSEDSIRERGRVLFKAASSVWPY</sequence>
<evidence type="ECO:0000313" key="6">
    <source>
        <dbReference type="Proteomes" id="UP000253065"/>
    </source>
</evidence>
<dbReference type="Proteomes" id="UP000253065">
    <property type="component" value="Unassembled WGS sequence"/>
</dbReference>
<name>A0A368UMH4_MARNT</name>